<accession>A0A5C6D5Z0</accession>
<dbReference type="PANTHER" id="PTHR42693">
    <property type="entry name" value="ARYLSULFATASE FAMILY MEMBER"/>
    <property type="match status" value="1"/>
</dbReference>
<protein>
    <submittedName>
        <fullName evidence="4">Sulfatase</fullName>
    </submittedName>
</protein>
<dbReference type="InterPro" id="IPR050738">
    <property type="entry name" value="Sulfatase"/>
</dbReference>
<evidence type="ECO:0000256" key="2">
    <source>
        <dbReference type="SAM" id="SignalP"/>
    </source>
</evidence>
<evidence type="ECO:0000259" key="3">
    <source>
        <dbReference type="Pfam" id="PF00884"/>
    </source>
</evidence>
<dbReference type="Gene3D" id="3.40.720.10">
    <property type="entry name" value="Alkaline Phosphatase, subunit A"/>
    <property type="match status" value="2"/>
</dbReference>
<feature type="chain" id="PRO_5022798978" evidence="2">
    <location>
        <begin position="26"/>
        <end position="161"/>
    </location>
</feature>
<dbReference type="Proteomes" id="UP000319143">
    <property type="component" value="Unassembled WGS sequence"/>
</dbReference>
<proteinExistence type="inferred from homology"/>
<dbReference type="PANTHER" id="PTHR42693:SF33">
    <property type="entry name" value="ARYLSULFATASE"/>
    <property type="match status" value="1"/>
</dbReference>
<dbReference type="InterPro" id="IPR017850">
    <property type="entry name" value="Alkaline_phosphatase_core_sf"/>
</dbReference>
<dbReference type="InterPro" id="IPR000917">
    <property type="entry name" value="Sulfatase_N"/>
</dbReference>
<evidence type="ECO:0000313" key="4">
    <source>
        <dbReference type="EMBL" id="TWU32240.1"/>
    </source>
</evidence>
<organism evidence="4 5">
    <name type="scientific">Novipirellula artificiosorum</name>
    <dbReference type="NCBI Taxonomy" id="2528016"/>
    <lineage>
        <taxon>Bacteria</taxon>
        <taxon>Pseudomonadati</taxon>
        <taxon>Planctomycetota</taxon>
        <taxon>Planctomycetia</taxon>
        <taxon>Pirellulales</taxon>
        <taxon>Pirellulaceae</taxon>
        <taxon>Novipirellula</taxon>
    </lineage>
</organism>
<keyword evidence="2" id="KW-0732">Signal</keyword>
<comment type="similarity">
    <text evidence="1">Belongs to the sulfatase family.</text>
</comment>
<dbReference type="Pfam" id="PF00884">
    <property type="entry name" value="Sulfatase"/>
    <property type="match status" value="1"/>
</dbReference>
<name>A0A5C6D5Z0_9BACT</name>
<comment type="caution">
    <text evidence="4">The sequence shown here is derived from an EMBL/GenBank/DDBJ whole genome shotgun (WGS) entry which is preliminary data.</text>
</comment>
<feature type="signal peptide" evidence="2">
    <location>
        <begin position="1"/>
        <end position="25"/>
    </location>
</feature>
<reference evidence="4 5" key="1">
    <citation type="submission" date="2019-02" db="EMBL/GenBank/DDBJ databases">
        <title>Deep-cultivation of Planctomycetes and their phenomic and genomic characterization uncovers novel biology.</title>
        <authorList>
            <person name="Wiegand S."/>
            <person name="Jogler M."/>
            <person name="Boedeker C."/>
            <person name="Pinto D."/>
            <person name="Vollmers J."/>
            <person name="Rivas-Marin E."/>
            <person name="Kohn T."/>
            <person name="Peeters S.H."/>
            <person name="Heuer A."/>
            <person name="Rast P."/>
            <person name="Oberbeckmann S."/>
            <person name="Bunk B."/>
            <person name="Jeske O."/>
            <person name="Meyerdierks A."/>
            <person name="Storesund J.E."/>
            <person name="Kallscheuer N."/>
            <person name="Luecker S."/>
            <person name="Lage O.M."/>
            <person name="Pohl T."/>
            <person name="Merkel B.J."/>
            <person name="Hornburger P."/>
            <person name="Mueller R.-W."/>
            <person name="Bruemmer F."/>
            <person name="Labrenz M."/>
            <person name="Spormann A.M."/>
            <person name="Op Den Camp H."/>
            <person name="Overmann J."/>
            <person name="Amann R."/>
            <person name="Jetten M.S.M."/>
            <person name="Mascher T."/>
            <person name="Medema M.H."/>
            <person name="Devos D.P."/>
            <person name="Kaster A.-K."/>
            <person name="Ovreas L."/>
            <person name="Rohde M."/>
            <person name="Galperin M.Y."/>
            <person name="Jogler C."/>
        </authorList>
    </citation>
    <scope>NUCLEOTIDE SEQUENCE [LARGE SCALE GENOMIC DNA]</scope>
    <source>
        <strain evidence="4 5">Poly41</strain>
    </source>
</reference>
<gene>
    <name evidence="4" type="ORF">Poly41_57250</name>
</gene>
<dbReference type="SUPFAM" id="SSF53649">
    <property type="entry name" value="Alkaline phosphatase-like"/>
    <property type="match status" value="1"/>
</dbReference>
<dbReference type="EMBL" id="SJPV01000013">
    <property type="protein sequence ID" value="TWU32240.1"/>
    <property type="molecule type" value="Genomic_DNA"/>
</dbReference>
<dbReference type="GO" id="GO:0004065">
    <property type="term" value="F:arylsulfatase activity"/>
    <property type="evidence" value="ECO:0007669"/>
    <property type="project" value="TreeGrafter"/>
</dbReference>
<evidence type="ECO:0000256" key="1">
    <source>
        <dbReference type="ARBA" id="ARBA00008779"/>
    </source>
</evidence>
<dbReference type="AlphaFoldDB" id="A0A5C6D5Z0"/>
<keyword evidence="5" id="KW-1185">Reference proteome</keyword>
<sequence precursor="true">MSAAGWRKGMAVALLWLLSISYAHAAAPRPNILFIMVDDLGKEWISCYGAEGIQTPNIDKLAATGMKFNNAWCIRRFAGMVRYSNKRLGRVVRGGKAKMSEQNGTAMPFIVSCPGTVPAGIETDALIDFSDMLPTFAELGGGELPKGRWQVLRTFATWQGG</sequence>
<evidence type="ECO:0000313" key="5">
    <source>
        <dbReference type="Proteomes" id="UP000319143"/>
    </source>
</evidence>
<feature type="domain" description="Sulfatase N-terminal" evidence="3">
    <location>
        <begin position="30"/>
        <end position="72"/>
    </location>
</feature>